<evidence type="ECO:0000256" key="1">
    <source>
        <dbReference type="SAM" id="MobiDB-lite"/>
    </source>
</evidence>
<dbReference type="Proteomes" id="UP001149954">
    <property type="component" value="Unassembled WGS sequence"/>
</dbReference>
<gene>
    <name evidence="3" type="ORF">N7463_009088</name>
</gene>
<comment type="caution">
    <text evidence="3">The sequence shown here is derived from an EMBL/GenBank/DDBJ whole genome shotgun (WGS) entry which is preliminary data.</text>
</comment>
<evidence type="ECO:0000256" key="2">
    <source>
        <dbReference type="SAM" id="SignalP"/>
    </source>
</evidence>
<keyword evidence="2" id="KW-0732">Signal</keyword>
<dbReference type="OrthoDB" id="4367009at2759"/>
<reference evidence="3" key="2">
    <citation type="journal article" date="2023" name="IMA Fungus">
        <title>Comparative genomic study of the Penicillium genus elucidates a diverse pangenome and 15 lateral gene transfer events.</title>
        <authorList>
            <person name="Petersen C."/>
            <person name="Sorensen T."/>
            <person name="Nielsen M.R."/>
            <person name="Sondergaard T.E."/>
            <person name="Sorensen J.L."/>
            <person name="Fitzpatrick D.A."/>
            <person name="Frisvad J.C."/>
            <person name="Nielsen K.L."/>
        </authorList>
    </citation>
    <scope>NUCLEOTIDE SEQUENCE</scope>
    <source>
        <strain evidence="3">IBT 29495</strain>
    </source>
</reference>
<proteinExistence type="predicted"/>
<name>A0A9W9XQ61_9EURO</name>
<accession>A0A9W9XQ61</accession>
<dbReference type="EMBL" id="JAPWDS010000005">
    <property type="protein sequence ID" value="KAJ5497101.1"/>
    <property type="molecule type" value="Genomic_DNA"/>
</dbReference>
<dbReference type="AlphaFoldDB" id="A0A9W9XQ61"/>
<feature type="region of interest" description="Disordered" evidence="1">
    <location>
        <begin position="57"/>
        <end position="101"/>
    </location>
</feature>
<protein>
    <submittedName>
        <fullName evidence="3">Uncharacterized protein</fullName>
    </submittedName>
</protein>
<evidence type="ECO:0000313" key="3">
    <source>
        <dbReference type="EMBL" id="KAJ5497101.1"/>
    </source>
</evidence>
<evidence type="ECO:0000313" key="4">
    <source>
        <dbReference type="Proteomes" id="UP001149954"/>
    </source>
</evidence>
<feature type="signal peptide" evidence="2">
    <location>
        <begin position="1"/>
        <end position="18"/>
    </location>
</feature>
<reference evidence="3" key="1">
    <citation type="submission" date="2022-12" db="EMBL/GenBank/DDBJ databases">
        <authorList>
            <person name="Petersen C."/>
        </authorList>
    </citation>
    <scope>NUCLEOTIDE SEQUENCE</scope>
    <source>
        <strain evidence="3">IBT 29495</strain>
    </source>
</reference>
<sequence length="101" mass="11001">MRFSSALLVVFSASFVAAVPISSPNEAAAALNFEMAYEEKRSPKKDEAAGYWFSKGYTEKRSPNQDDTAGYWFSKGYEKERSPKGDGAAASGDKVAYGEPK</sequence>
<feature type="chain" id="PRO_5040890680" evidence="2">
    <location>
        <begin position="19"/>
        <end position="101"/>
    </location>
</feature>
<organism evidence="3 4">
    <name type="scientific">Penicillium fimorum</name>
    <dbReference type="NCBI Taxonomy" id="1882269"/>
    <lineage>
        <taxon>Eukaryota</taxon>
        <taxon>Fungi</taxon>
        <taxon>Dikarya</taxon>
        <taxon>Ascomycota</taxon>
        <taxon>Pezizomycotina</taxon>
        <taxon>Eurotiomycetes</taxon>
        <taxon>Eurotiomycetidae</taxon>
        <taxon>Eurotiales</taxon>
        <taxon>Aspergillaceae</taxon>
        <taxon>Penicillium</taxon>
    </lineage>
</organism>
<keyword evidence="4" id="KW-1185">Reference proteome</keyword>